<feature type="domain" description="Glycosyltransferase 2-like" evidence="1">
    <location>
        <begin position="5"/>
        <end position="173"/>
    </location>
</feature>
<dbReference type="PANTHER" id="PTHR22916:SF3">
    <property type="entry name" value="UDP-GLCNAC:BETAGAL BETA-1,3-N-ACETYLGLUCOSAMINYLTRANSFERASE-LIKE PROTEIN 1"/>
    <property type="match status" value="1"/>
</dbReference>
<evidence type="ECO:0000259" key="1">
    <source>
        <dbReference type="Pfam" id="PF00535"/>
    </source>
</evidence>
<sequence>MKNLTICIPTYNREKIVCNQLRSILENVPNNDVEIMIRDNASDDNTYESLSEIISLSERKQITLSKNLTNLGLVGNILRMLEDVNTKFVWFVGDDDVLHPEVFDLVKKELMDINDYGGLFLNYKCIDSEGNIVKTRAFPINYNDKTLIDIFKECDATMMFITSMIYKTNILKEVVAFSCPDNQRITFPLYAALYTDIKYRVKLIEDNYIDDQVSGISWKKRYISVRLWEVPYEIFRLHSLGIKKTKIINIIFNYYLLNRRFLAGCFLRIFFHESIIEKLSRTINKKKR</sequence>
<accession>A0AAJ5BHN1</accession>
<organism evidence="2 3">
    <name type="scientific">Pragia fontium DSM 5563 = ATCC 49100</name>
    <dbReference type="NCBI Taxonomy" id="1122977"/>
    <lineage>
        <taxon>Bacteria</taxon>
        <taxon>Pseudomonadati</taxon>
        <taxon>Pseudomonadota</taxon>
        <taxon>Gammaproteobacteria</taxon>
        <taxon>Enterobacterales</taxon>
        <taxon>Budviciaceae</taxon>
        <taxon>Pragia</taxon>
    </lineage>
</organism>
<dbReference type="Gene3D" id="3.90.550.10">
    <property type="entry name" value="Spore Coat Polysaccharide Biosynthesis Protein SpsA, Chain A"/>
    <property type="match status" value="1"/>
</dbReference>
<dbReference type="GO" id="GO:0016758">
    <property type="term" value="F:hexosyltransferase activity"/>
    <property type="evidence" value="ECO:0007669"/>
    <property type="project" value="UniProtKB-ARBA"/>
</dbReference>
<evidence type="ECO:0000313" key="2">
    <source>
        <dbReference type="EMBL" id="SFD04275.1"/>
    </source>
</evidence>
<gene>
    <name evidence="2" type="ORF">SAMN02745723_10747</name>
</gene>
<proteinExistence type="predicted"/>
<comment type="caution">
    <text evidence="2">The sequence shown here is derived from an EMBL/GenBank/DDBJ whole genome shotgun (WGS) entry which is preliminary data.</text>
</comment>
<reference evidence="2 3" key="1">
    <citation type="submission" date="2016-10" db="EMBL/GenBank/DDBJ databases">
        <authorList>
            <person name="Varghese N."/>
            <person name="Submissions S."/>
        </authorList>
    </citation>
    <scope>NUCLEOTIDE SEQUENCE [LARGE SCALE GENOMIC DNA]</scope>
    <source>
        <strain evidence="2 3">DSM 5563</strain>
    </source>
</reference>
<dbReference type="SUPFAM" id="SSF53448">
    <property type="entry name" value="Nucleotide-diphospho-sugar transferases"/>
    <property type="match status" value="1"/>
</dbReference>
<dbReference type="PANTHER" id="PTHR22916">
    <property type="entry name" value="GLYCOSYLTRANSFERASE"/>
    <property type="match status" value="1"/>
</dbReference>
<dbReference type="InterPro" id="IPR001173">
    <property type="entry name" value="Glyco_trans_2-like"/>
</dbReference>
<dbReference type="InterPro" id="IPR029044">
    <property type="entry name" value="Nucleotide-diphossugar_trans"/>
</dbReference>
<dbReference type="EMBL" id="FOLW01000007">
    <property type="protein sequence ID" value="SFD04275.1"/>
    <property type="molecule type" value="Genomic_DNA"/>
</dbReference>
<dbReference type="Pfam" id="PF00535">
    <property type="entry name" value="Glycos_transf_2"/>
    <property type="match status" value="1"/>
</dbReference>
<name>A0AAJ5BHN1_9GAMM</name>
<evidence type="ECO:0000313" key="3">
    <source>
        <dbReference type="Proteomes" id="UP000226420"/>
    </source>
</evidence>
<protein>
    <submittedName>
        <fullName evidence="2">Glycosyltransferase involved in cell wall bisynthesis</fullName>
    </submittedName>
</protein>
<dbReference type="AlphaFoldDB" id="A0AAJ5BHN1"/>
<dbReference type="RefSeq" id="WP_074823236.1">
    <property type="nucleotide sequence ID" value="NZ_FOLW01000007.1"/>
</dbReference>
<dbReference type="Proteomes" id="UP000226420">
    <property type="component" value="Unassembled WGS sequence"/>
</dbReference>